<name>A0A1W1E5D8_9ZZZZ</name>
<dbReference type="SUPFAM" id="SSF51120">
    <property type="entry name" value="beta-Roll"/>
    <property type="match status" value="1"/>
</dbReference>
<dbReference type="AlphaFoldDB" id="A0A1W1E5D8"/>
<dbReference type="InterPro" id="IPR011049">
    <property type="entry name" value="Serralysin-like_metalloprot_C"/>
</dbReference>
<sequence>MLSGGEGDDTLNSGEGGGFLSGGAGNDTFVFDATSGTGLGTNTISDWNTGDKLDFSGLITDSATTLAALVAKDAVDIFFFIGGNQQPAGTRITIHANVTGGSEDTRIFVTGLEYIGEAATATALDNSGGVIL</sequence>
<dbReference type="PRINTS" id="PR00313">
    <property type="entry name" value="CABNDNGRPT"/>
</dbReference>
<accession>A0A1W1E5D8</accession>
<proteinExistence type="predicted"/>
<dbReference type="Gene3D" id="2.150.10.10">
    <property type="entry name" value="Serralysin-like metalloprotease, C-terminal"/>
    <property type="match status" value="1"/>
</dbReference>
<dbReference type="EMBL" id="FPHZ01000211">
    <property type="protein sequence ID" value="SFV89172.1"/>
    <property type="molecule type" value="Genomic_DNA"/>
</dbReference>
<protein>
    <submittedName>
        <fullName evidence="1">Uncharacterized protein</fullName>
    </submittedName>
</protein>
<evidence type="ECO:0000313" key="1">
    <source>
        <dbReference type="EMBL" id="SFV89172.1"/>
    </source>
</evidence>
<gene>
    <name evidence="1" type="ORF">MNB_SUP05-SYMBIONT-5-677</name>
</gene>
<reference evidence="1" key="1">
    <citation type="submission" date="2016-10" db="EMBL/GenBank/DDBJ databases">
        <authorList>
            <person name="de Groot N.N."/>
        </authorList>
    </citation>
    <scope>NUCLEOTIDE SEQUENCE</scope>
</reference>
<organism evidence="1">
    <name type="scientific">hydrothermal vent metagenome</name>
    <dbReference type="NCBI Taxonomy" id="652676"/>
    <lineage>
        <taxon>unclassified sequences</taxon>
        <taxon>metagenomes</taxon>
        <taxon>ecological metagenomes</taxon>
    </lineage>
</organism>